<sequence>MERYRNKSGKSGVTAYAIGADAIEVRFVGGDVYRYSYASAGRARVEEMKRLARGGEGLSGYIARHARDAYER</sequence>
<reference evidence="2" key="1">
    <citation type="submission" date="2016-10" db="EMBL/GenBank/DDBJ databases">
        <authorList>
            <person name="Varghese N."/>
            <person name="Submissions S."/>
        </authorList>
    </citation>
    <scope>NUCLEOTIDE SEQUENCE [LARGE SCALE GENOMIC DNA]</scope>
    <source>
        <strain evidence="2">CGMCC 1.11014</strain>
    </source>
</reference>
<dbReference type="AlphaFoldDB" id="A0A1I7GWB6"/>
<keyword evidence="2" id="KW-1185">Reference proteome</keyword>
<accession>A0A1I7GWB6</accession>
<evidence type="ECO:0000313" key="1">
    <source>
        <dbReference type="EMBL" id="SFU52721.1"/>
    </source>
</evidence>
<dbReference type="EMBL" id="FPBO01000004">
    <property type="protein sequence ID" value="SFU52721.1"/>
    <property type="molecule type" value="Genomic_DNA"/>
</dbReference>
<dbReference type="STRING" id="1035707.SAMN05216552_1004156"/>
<evidence type="ECO:0008006" key="3">
    <source>
        <dbReference type="Google" id="ProtNLM"/>
    </source>
</evidence>
<gene>
    <name evidence="1" type="ORF">SAMN05216552_1004156</name>
</gene>
<protein>
    <recommendedName>
        <fullName evidence="3">KTSC domain-containing protein</fullName>
    </recommendedName>
</protein>
<proteinExistence type="predicted"/>
<name>A0A1I7GWB6_9BURK</name>
<dbReference type="Proteomes" id="UP000199391">
    <property type="component" value="Unassembled WGS sequence"/>
</dbReference>
<dbReference type="OrthoDB" id="7775479at2"/>
<organism evidence="1 2">
    <name type="scientific">Pseudoduganella namucuonensis</name>
    <dbReference type="NCBI Taxonomy" id="1035707"/>
    <lineage>
        <taxon>Bacteria</taxon>
        <taxon>Pseudomonadati</taxon>
        <taxon>Pseudomonadota</taxon>
        <taxon>Betaproteobacteria</taxon>
        <taxon>Burkholderiales</taxon>
        <taxon>Oxalobacteraceae</taxon>
        <taxon>Telluria group</taxon>
        <taxon>Pseudoduganella</taxon>
    </lineage>
</organism>
<dbReference type="RefSeq" id="WP_093554655.1">
    <property type="nucleotide sequence ID" value="NZ_FPBO01000004.1"/>
</dbReference>
<evidence type="ECO:0000313" key="2">
    <source>
        <dbReference type="Proteomes" id="UP000199391"/>
    </source>
</evidence>